<reference evidence="4" key="2">
    <citation type="submission" date="2010-05" db="EMBL/GenBank/DDBJ databases">
        <title>The genome sequence of Magnaporthe poae strain ATCC 64411.</title>
        <authorList>
            <person name="Ma L.-J."/>
            <person name="Dead R."/>
            <person name="Young S."/>
            <person name="Zeng Q."/>
            <person name="Koehrsen M."/>
            <person name="Alvarado L."/>
            <person name="Berlin A."/>
            <person name="Chapman S.B."/>
            <person name="Chen Z."/>
            <person name="Freedman E."/>
            <person name="Gellesch M."/>
            <person name="Goldberg J."/>
            <person name="Griggs A."/>
            <person name="Gujja S."/>
            <person name="Heilman E.R."/>
            <person name="Heiman D."/>
            <person name="Hepburn T."/>
            <person name="Howarth C."/>
            <person name="Jen D."/>
            <person name="Larson L."/>
            <person name="Mehta T."/>
            <person name="Neiman D."/>
            <person name="Pearson M."/>
            <person name="Roberts A."/>
            <person name="Saif S."/>
            <person name="Shea T."/>
            <person name="Shenoy N."/>
            <person name="Sisk P."/>
            <person name="Stolte C."/>
            <person name="Sykes S."/>
            <person name="Walk T."/>
            <person name="White J."/>
            <person name="Yandava C."/>
            <person name="Haas B."/>
            <person name="Nusbaum C."/>
            <person name="Birren B."/>
        </authorList>
    </citation>
    <scope>NUCLEOTIDE SEQUENCE [LARGE SCALE GENOMIC DNA]</scope>
    <source>
        <strain evidence="4">ATCC 64411 / 73-15</strain>
    </source>
</reference>
<evidence type="ECO:0000313" key="2">
    <source>
        <dbReference type="EMBL" id="KLU92844.1"/>
    </source>
</evidence>
<evidence type="ECO:0000313" key="4">
    <source>
        <dbReference type="Proteomes" id="UP000011715"/>
    </source>
</evidence>
<reference evidence="3" key="5">
    <citation type="submission" date="2015-06" db="UniProtKB">
        <authorList>
            <consortium name="EnsemblFungi"/>
        </authorList>
    </citation>
    <scope>IDENTIFICATION</scope>
    <source>
        <strain evidence="3">ATCC 64411</strain>
    </source>
</reference>
<dbReference type="EMBL" id="ADBL01002924">
    <property type="status" value="NOT_ANNOTATED_CDS"/>
    <property type="molecule type" value="Genomic_DNA"/>
</dbReference>
<organism evidence="3 4">
    <name type="scientific">Magnaporthiopsis poae (strain ATCC 64411 / 73-15)</name>
    <name type="common">Kentucky bluegrass fungus</name>
    <name type="synonym">Magnaporthe poae</name>
    <dbReference type="NCBI Taxonomy" id="644358"/>
    <lineage>
        <taxon>Eukaryota</taxon>
        <taxon>Fungi</taxon>
        <taxon>Dikarya</taxon>
        <taxon>Ascomycota</taxon>
        <taxon>Pezizomycotina</taxon>
        <taxon>Sordariomycetes</taxon>
        <taxon>Sordariomycetidae</taxon>
        <taxon>Magnaporthales</taxon>
        <taxon>Magnaporthaceae</taxon>
        <taxon>Magnaporthiopsis</taxon>
    </lineage>
</organism>
<sequence>MLQQWKSVAAGGLEDNGEGAYPFTGQSRDEAFWRTVFLDRFRFPGSVDDDGGLRLGRIPNDDDDNNNNTRALFPPWGGPGSTRHFPPRNRQEEEQPVFYIRNEIIELWSFASLNLHAANLRLFGTVKGYIGVIAK</sequence>
<reference evidence="2" key="1">
    <citation type="submission" date="2010-05" db="EMBL/GenBank/DDBJ databases">
        <title>The Genome Sequence of Magnaporthe poae strain ATCC 64411.</title>
        <authorList>
            <consortium name="The Broad Institute Genome Sequencing Platform"/>
            <consortium name="Broad Institute Genome Sequencing Center for Infectious Disease"/>
            <person name="Ma L.-J."/>
            <person name="Dead R."/>
            <person name="Young S."/>
            <person name="Zeng Q."/>
            <person name="Koehrsen M."/>
            <person name="Alvarado L."/>
            <person name="Berlin A."/>
            <person name="Chapman S.B."/>
            <person name="Chen Z."/>
            <person name="Freedman E."/>
            <person name="Gellesch M."/>
            <person name="Goldberg J."/>
            <person name="Griggs A."/>
            <person name="Gujja S."/>
            <person name="Heilman E.R."/>
            <person name="Heiman D."/>
            <person name="Hepburn T."/>
            <person name="Howarth C."/>
            <person name="Jen D."/>
            <person name="Larson L."/>
            <person name="Mehta T."/>
            <person name="Neiman D."/>
            <person name="Pearson M."/>
            <person name="Roberts A."/>
            <person name="Saif S."/>
            <person name="Shea T."/>
            <person name="Shenoy N."/>
            <person name="Sisk P."/>
            <person name="Stolte C."/>
            <person name="Sykes S."/>
            <person name="Walk T."/>
            <person name="White J."/>
            <person name="Yandava C."/>
            <person name="Haas B."/>
            <person name="Nusbaum C."/>
            <person name="Birren B."/>
        </authorList>
    </citation>
    <scope>NUCLEOTIDE SEQUENCE</scope>
    <source>
        <strain evidence="2">ATCC 64411</strain>
    </source>
</reference>
<dbReference type="OrthoDB" id="10629445at2759"/>
<reference evidence="2" key="3">
    <citation type="submission" date="2011-03" db="EMBL/GenBank/DDBJ databases">
        <title>Annotation of Magnaporthe poae ATCC 64411.</title>
        <authorList>
            <person name="Ma L.-J."/>
            <person name="Dead R."/>
            <person name="Young S.K."/>
            <person name="Zeng Q."/>
            <person name="Gargeya S."/>
            <person name="Fitzgerald M."/>
            <person name="Haas B."/>
            <person name="Abouelleil A."/>
            <person name="Alvarado L."/>
            <person name="Arachchi H.M."/>
            <person name="Berlin A."/>
            <person name="Brown A."/>
            <person name="Chapman S.B."/>
            <person name="Chen Z."/>
            <person name="Dunbar C."/>
            <person name="Freedman E."/>
            <person name="Gearin G."/>
            <person name="Gellesch M."/>
            <person name="Goldberg J."/>
            <person name="Griggs A."/>
            <person name="Gujja S."/>
            <person name="Heiman D."/>
            <person name="Howarth C."/>
            <person name="Larson L."/>
            <person name="Lui A."/>
            <person name="MacDonald P.J.P."/>
            <person name="Mehta T."/>
            <person name="Montmayeur A."/>
            <person name="Murphy C."/>
            <person name="Neiman D."/>
            <person name="Pearson M."/>
            <person name="Priest M."/>
            <person name="Roberts A."/>
            <person name="Saif S."/>
            <person name="Shea T."/>
            <person name="Shenoy N."/>
            <person name="Sisk P."/>
            <person name="Stolte C."/>
            <person name="Sykes S."/>
            <person name="Yandava C."/>
            <person name="Wortman J."/>
            <person name="Nusbaum C."/>
            <person name="Birren B."/>
        </authorList>
    </citation>
    <scope>NUCLEOTIDE SEQUENCE</scope>
    <source>
        <strain evidence="2">ATCC 64411</strain>
    </source>
</reference>
<dbReference type="AlphaFoldDB" id="A0A0C4EG82"/>
<dbReference type="EnsemblFungi" id="MAPG_11806T0">
    <property type="protein sequence ID" value="MAPG_11806T0"/>
    <property type="gene ID" value="MAPG_11806"/>
</dbReference>
<keyword evidence="4" id="KW-1185">Reference proteome</keyword>
<name>A0A0C4EG82_MAGP6</name>
<feature type="region of interest" description="Disordered" evidence="1">
    <location>
        <begin position="52"/>
        <end position="91"/>
    </location>
</feature>
<dbReference type="EMBL" id="GL877000">
    <property type="protein sequence ID" value="KLU92844.1"/>
    <property type="molecule type" value="Genomic_DNA"/>
</dbReference>
<gene>
    <name evidence="2" type="ORF">MAPG_11806</name>
</gene>
<dbReference type="VEuPathDB" id="FungiDB:MAPG_11806"/>
<dbReference type="Proteomes" id="UP000011715">
    <property type="component" value="Unassembled WGS sequence"/>
</dbReference>
<evidence type="ECO:0000256" key="1">
    <source>
        <dbReference type="SAM" id="MobiDB-lite"/>
    </source>
</evidence>
<proteinExistence type="predicted"/>
<evidence type="ECO:0000313" key="3">
    <source>
        <dbReference type="EnsemblFungi" id="MAPG_11806T0"/>
    </source>
</evidence>
<reference evidence="3" key="4">
    <citation type="journal article" date="2015" name="G3 (Bethesda)">
        <title>Genome sequences of three phytopathogenic species of the Magnaporthaceae family of fungi.</title>
        <authorList>
            <person name="Okagaki L.H."/>
            <person name="Nunes C.C."/>
            <person name="Sailsbery J."/>
            <person name="Clay B."/>
            <person name="Brown D."/>
            <person name="John T."/>
            <person name="Oh Y."/>
            <person name="Young N."/>
            <person name="Fitzgerald M."/>
            <person name="Haas B.J."/>
            <person name="Zeng Q."/>
            <person name="Young S."/>
            <person name="Adiconis X."/>
            <person name="Fan L."/>
            <person name="Levin J.Z."/>
            <person name="Mitchell T.K."/>
            <person name="Okubara P.A."/>
            <person name="Farman M.L."/>
            <person name="Kohn L.M."/>
            <person name="Birren B."/>
            <person name="Ma L.-J."/>
            <person name="Dean R.A."/>
        </authorList>
    </citation>
    <scope>NUCLEOTIDE SEQUENCE</scope>
    <source>
        <strain evidence="3">ATCC 64411 / 73-15</strain>
    </source>
</reference>
<accession>A0A0C4EG82</accession>
<protein>
    <submittedName>
        <fullName evidence="2 3">Uncharacterized protein</fullName>
    </submittedName>
</protein>